<evidence type="ECO:0000313" key="2">
    <source>
        <dbReference type="EMBL" id="GHD33828.1"/>
    </source>
</evidence>
<evidence type="ECO:0000259" key="1">
    <source>
        <dbReference type="Pfam" id="PF01243"/>
    </source>
</evidence>
<name>A0A918XIU1_9ACTN</name>
<dbReference type="Proteomes" id="UP000654947">
    <property type="component" value="Unassembled WGS sequence"/>
</dbReference>
<sequence length="212" mass="23234">MIDVDVSDLQTVQDHSHLRELVGDPAPIVVDKDRGYLDEHGLAFLERSPFVLVSTSGADGTCDVSPRGEAPGGFRALDTRTVAIPDRPGNRRVDSLVNIVDNPHVGLLFCVPGVEETLRVNGTAAIVVDQDLRESFAVRGRVPKLVLCVQIEEAYFHCAKAFRRSALWEPSTWPDRAELPTLGQVLKDLKDSPDPVEAIDAALEEENRAALY</sequence>
<organism evidence="2 3">
    <name type="scientific">Nocardiopsis kunsanensis</name>
    <dbReference type="NCBI Taxonomy" id="141693"/>
    <lineage>
        <taxon>Bacteria</taxon>
        <taxon>Bacillati</taxon>
        <taxon>Actinomycetota</taxon>
        <taxon>Actinomycetes</taxon>
        <taxon>Streptosporangiales</taxon>
        <taxon>Nocardiopsidaceae</taxon>
        <taxon>Nocardiopsis</taxon>
    </lineage>
</organism>
<dbReference type="SUPFAM" id="SSF50475">
    <property type="entry name" value="FMN-binding split barrel"/>
    <property type="match status" value="1"/>
</dbReference>
<dbReference type="PANTHER" id="PTHR42815:SF2">
    <property type="entry name" value="FAD-BINDING, PUTATIVE (AFU_ORTHOLOGUE AFUA_6G07600)-RELATED"/>
    <property type="match status" value="1"/>
</dbReference>
<dbReference type="InterPro" id="IPR011576">
    <property type="entry name" value="Pyridox_Oxase_N"/>
</dbReference>
<reference evidence="2 3" key="1">
    <citation type="journal article" date="2014" name="Int. J. Syst. Evol. Microbiol.">
        <title>Complete genome sequence of Corynebacterium casei LMG S-19264T (=DSM 44701T), isolated from a smear-ripened cheese.</title>
        <authorList>
            <consortium name="US DOE Joint Genome Institute (JGI-PGF)"/>
            <person name="Walter F."/>
            <person name="Albersmeier A."/>
            <person name="Kalinowski J."/>
            <person name="Ruckert C."/>
        </authorList>
    </citation>
    <scope>NUCLEOTIDE SEQUENCE [LARGE SCALE GENOMIC DNA]</scope>
    <source>
        <strain evidence="2 3">KCTC 19473</strain>
    </source>
</reference>
<feature type="domain" description="Pyridoxamine 5'-phosphate oxidase N-terminal" evidence="1">
    <location>
        <begin position="38"/>
        <end position="158"/>
    </location>
</feature>
<protein>
    <submittedName>
        <fullName evidence="2">Pyridoxamine 5'-phosphate oxidase-like FMN-binding protein</fullName>
    </submittedName>
</protein>
<comment type="caution">
    <text evidence="2">The sequence shown here is derived from an EMBL/GenBank/DDBJ whole genome shotgun (WGS) entry which is preliminary data.</text>
</comment>
<dbReference type="InterPro" id="IPR012349">
    <property type="entry name" value="Split_barrel_FMN-bd"/>
</dbReference>
<gene>
    <name evidence="2" type="ORF">GCM10007147_38950</name>
</gene>
<dbReference type="Pfam" id="PF01243">
    <property type="entry name" value="PNPOx_N"/>
    <property type="match status" value="1"/>
</dbReference>
<dbReference type="Gene3D" id="2.30.110.10">
    <property type="entry name" value="Electron Transport, Fmn-binding Protein, Chain A"/>
    <property type="match status" value="1"/>
</dbReference>
<proteinExistence type="predicted"/>
<dbReference type="AlphaFoldDB" id="A0A918XIU1"/>
<dbReference type="InterPro" id="IPR024029">
    <property type="entry name" value="Pyridox_Oxase_FMN-dep"/>
</dbReference>
<keyword evidence="3" id="KW-1185">Reference proteome</keyword>
<dbReference type="NCBIfam" id="TIGR04025">
    <property type="entry name" value="PPOX_FMN_DR2398"/>
    <property type="match status" value="1"/>
</dbReference>
<dbReference type="EMBL" id="BMXL01000028">
    <property type="protein sequence ID" value="GHD33828.1"/>
    <property type="molecule type" value="Genomic_DNA"/>
</dbReference>
<evidence type="ECO:0000313" key="3">
    <source>
        <dbReference type="Proteomes" id="UP000654947"/>
    </source>
</evidence>
<dbReference type="PANTHER" id="PTHR42815">
    <property type="entry name" value="FAD-BINDING, PUTATIVE (AFU_ORTHOLOGUE AFUA_6G07600)-RELATED"/>
    <property type="match status" value="1"/>
</dbReference>
<accession>A0A918XIU1</accession>